<dbReference type="GO" id="GO:0005049">
    <property type="term" value="F:nuclear export signal receptor activity"/>
    <property type="evidence" value="ECO:0007669"/>
    <property type="project" value="InterPro"/>
</dbReference>
<dbReference type="AlphaFoldDB" id="A0A830HK07"/>
<dbReference type="InterPro" id="IPR001494">
    <property type="entry name" value="Importin-beta_N"/>
</dbReference>
<dbReference type="InterPro" id="IPR045065">
    <property type="entry name" value="XPO1/5"/>
</dbReference>
<protein>
    <recommendedName>
        <fullName evidence="7">Exportin-1</fullName>
    </recommendedName>
</protein>
<dbReference type="GO" id="GO:0005737">
    <property type="term" value="C:cytoplasm"/>
    <property type="evidence" value="ECO:0007669"/>
    <property type="project" value="TreeGrafter"/>
</dbReference>
<dbReference type="Gene3D" id="1.25.10.10">
    <property type="entry name" value="Leucine-rich Repeat Variant"/>
    <property type="match status" value="1"/>
</dbReference>
<keyword evidence="10" id="KW-1185">Reference proteome</keyword>
<dbReference type="SMART" id="SM00913">
    <property type="entry name" value="IBN_N"/>
    <property type="match status" value="1"/>
</dbReference>
<gene>
    <name evidence="9" type="ORF">PPROV_000594400</name>
</gene>
<name>A0A830HK07_9CHLO</name>
<keyword evidence="6" id="KW-0539">Nucleus</keyword>
<dbReference type="InterPro" id="IPR041123">
    <property type="entry name" value="CRM1_repeat"/>
</dbReference>
<evidence type="ECO:0000313" key="9">
    <source>
        <dbReference type="EMBL" id="GHP07202.1"/>
    </source>
</evidence>
<dbReference type="InterPro" id="IPR013598">
    <property type="entry name" value="Exportin-1/Importin-b-like"/>
</dbReference>
<dbReference type="Pfam" id="PF03810">
    <property type="entry name" value="IBN_N"/>
    <property type="match status" value="1"/>
</dbReference>
<accession>A0A830HK07</accession>
<comment type="caution">
    <text evidence="9">The sequence shown here is derived from an EMBL/GenBank/DDBJ whole genome shotgun (WGS) entry which is preliminary data.</text>
</comment>
<dbReference type="GO" id="GO:0000055">
    <property type="term" value="P:ribosomal large subunit export from nucleus"/>
    <property type="evidence" value="ECO:0007669"/>
    <property type="project" value="TreeGrafter"/>
</dbReference>
<organism evidence="9 10">
    <name type="scientific">Pycnococcus provasolii</name>
    <dbReference type="NCBI Taxonomy" id="41880"/>
    <lineage>
        <taxon>Eukaryota</taxon>
        <taxon>Viridiplantae</taxon>
        <taxon>Chlorophyta</taxon>
        <taxon>Pseudoscourfieldiophyceae</taxon>
        <taxon>Pseudoscourfieldiales</taxon>
        <taxon>Pycnococcaceae</taxon>
        <taxon>Pycnococcus</taxon>
    </lineage>
</organism>
<dbReference type="InterPro" id="IPR040485">
    <property type="entry name" value="XPO1_repeat_3"/>
</dbReference>
<dbReference type="SMART" id="SM01102">
    <property type="entry name" value="CRM1_C"/>
    <property type="match status" value="1"/>
</dbReference>
<feature type="domain" description="Importin N-terminal" evidence="8">
    <location>
        <begin position="88"/>
        <end position="154"/>
    </location>
</feature>
<evidence type="ECO:0000256" key="3">
    <source>
        <dbReference type="ARBA" id="ARBA00022448"/>
    </source>
</evidence>
<evidence type="ECO:0000256" key="2">
    <source>
        <dbReference type="ARBA" id="ARBA00009466"/>
    </source>
</evidence>
<dbReference type="PROSITE" id="PS50166">
    <property type="entry name" value="IMPORTIN_B_NT"/>
    <property type="match status" value="1"/>
</dbReference>
<dbReference type="PANTHER" id="PTHR11223">
    <property type="entry name" value="EXPORTIN 1/5"/>
    <property type="match status" value="1"/>
</dbReference>
<dbReference type="GO" id="GO:0006611">
    <property type="term" value="P:protein export from nucleus"/>
    <property type="evidence" value="ECO:0007669"/>
    <property type="project" value="InterPro"/>
</dbReference>
<evidence type="ECO:0000256" key="7">
    <source>
        <dbReference type="ARBA" id="ARBA00073514"/>
    </source>
</evidence>
<dbReference type="InterPro" id="IPR014877">
    <property type="entry name" value="XPO1_C_dom"/>
</dbReference>
<dbReference type="Pfam" id="PF18777">
    <property type="entry name" value="CRM1_repeat"/>
    <property type="match status" value="1"/>
</dbReference>
<dbReference type="Pfam" id="PF08389">
    <property type="entry name" value="Xpo1"/>
    <property type="match status" value="1"/>
</dbReference>
<proteinExistence type="inferred from homology"/>
<dbReference type="OrthoDB" id="27218at2759"/>
<dbReference type="Pfam" id="PF18784">
    <property type="entry name" value="CRM1_repeat_2"/>
    <property type="match status" value="1"/>
</dbReference>
<dbReference type="Pfam" id="PF08767">
    <property type="entry name" value="CRM1_C"/>
    <property type="match status" value="2"/>
</dbReference>
<dbReference type="GO" id="GO:0005634">
    <property type="term" value="C:nucleus"/>
    <property type="evidence" value="ECO:0007669"/>
    <property type="project" value="UniProtKB-SubCell"/>
</dbReference>
<dbReference type="GO" id="GO:0000056">
    <property type="term" value="P:ribosomal small subunit export from nucleus"/>
    <property type="evidence" value="ECO:0007669"/>
    <property type="project" value="TreeGrafter"/>
</dbReference>
<dbReference type="InterPro" id="IPR041235">
    <property type="entry name" value="Exp1_repeat_2"/>
</dbReference>
<keyword evidence="3" id="KW-0813">Transport</keyword>
<dbReference type="PANTHER" id="PTHR11223:SF2">
    <property type="entry name" value="EXPORTIN-1"/>
    <property type="match status" value="1"/>
</dbReference>
<keyword evidence="5" id="KW-0653">Protein transport</keyword>
<evidence type="ECO:0000256" key="6">
    <source>
        <dbReference type="ARBA" id="ARBA00023242"/>
    </source>
</evidence>
<comment type="subcellular location">
    <subcellularLocation>
        <location evidence="1">Nucleus</location>
    </subcellularLocation>
</comment>
<evidence type="ECO:0000256" key="4">
    <source>
        <dbReference type="ARBA" id="ARBA00022816"/>
    </source>
</evidence>
<evidence type="ECO:0000256" key="5">
    <source>
        <dbReference type="ARBA" id="ARBA00022927"/>
    </source>
</evidence>
<dbReference type="FunFam" id="1.25.10.10:FF:001255">
    <property type="entry name" value="Exportin 1"/>
    <property type="match status" value="1"/>
</dbReference>
<sequence length="1197" mass="132070">MASSPPPSSGASVVASSGALSSQPASFGVLAGASPGASASVPLSSCGGDNDPTSLALLDFSAPLNVALLDDVINAFYGAASMEQRVAAEKVMNALQAHQDFWQRADAILSQSKSASTKFFALQVLESVIRYRWNTLPDVQREGIKTFISNLVISLSTDEETFRKERSYVGKLNVVLVQLAKQDWPHRWASFIPDLVGAAKSSEGLCENVMVILKLVSEEVFDFSEGEMLSGKVKNLKAQLNSEFQSVYQLCEYVLHNSRKPELVSATLETLHAYLSWVPMGYIFETNIVETILALFPHPPFRSHALRCITEVANLQVGPAFDQHFVHVYRVFMGHLATLLPATVNVKEAYDRGTDVEQAFVQNLAMFFGAFFKNHLGALEAALLPQFAGGGAADGTAALDVASNPLMAGLDALLRISYVDDIETFKVCLDYWHLFVCDLFSSEEVGLLAMGSGGAQASWGGAQQKSPFANLGGVAGGQPGPSGPPKSRKVAYTPVLSALRLLMISRMAKPEEVLIVEDENGHIVRESMKDNDTLVRYKIMRETLIYLSHLDRIDTETQMIDKLSMQIDGSEWSWNNVNTLCWAIGSISGSMVEEQENRFLVNVIRDLLNLCEITRGKDNKAVIASNIMYVVGQYPRFLRAHWKFLKTVVNKLFEFMHEMHPGVQDMACDTFLKIVRQCRRKFITTQVGETEAFISELLRDLPTTIHDLQPHQIHSFYESVAFVINAEEREVTLRDNHLMQLMDMPNQMWSAILTSARQDPAILKQPETTRRLSHLLKTNTAVCHSLGHPFGVQMQRIFLDTMQMYRAYSDLVSAAIKEAAASGMAAQHSSKTTVVKSLRSVKRETLLLSEAFVVATDDVNTLLSSYVPSMMDAILGDYARNEPDARDAEVLSLFSQIIKKLGSAMLPQIPFVFQGTFECTLAMIAKNYSDYPEIRLHFFGMLRAITQNCFPAILGLSSAQINHLLDAVVWAMRHTEYHVAEEGLNLLEELLHYFAESEHASAFYRAYFHQILQVTLGLLTDTMHKPGFKHHVRILSNVLAYLDAPQKDPLWDVDASATVAAATAASRGEAIPEGSPAPEPAAAAAAAALYTDNATYVRDYLHAILLRSFPNLGSATSLELAKGMIERRSDYRAFKQLIRDFLVASKVYGGTEAGSLFDEEAAAAARREEEALHTRVPGMMPVSALPPDSMDGQPGFA</sequence>
<dbReference type="Proteomes" id="UP000660262">
    <property type="component" value="Unassembled WGS sequence"/>
</dbReference>
<dbReference type="Pfam" id="PF18787">
    <property type="entry name" value="CRM1_repeat_3"/>
    <property type="match status" value="1"/>
</dbReference>
<dbReference type="InterPro" id="IPR016024">
    <property type="entry name" value="ARM-type_fold"/>
</dbReference>
<dbReference type="EMBL" id="BNJQ01000015">
    <property type="protein sequence ID" value="GHP07202.1"/>
    <property type="molecule type" value="Genomic_DNA"/>
</dbReference>
<comment type="similarity">
    <text evidence="2">Belongs to the exportin family.</text>
</comment>
<dbReference type="GO" id="GO:0051028">
    <property type="term" value="P:mRNA transport"/>
    <property type="evidence" value="ECO:0007669"/>
    <property type="project" value="UniProtKB-KW"/>
</dbReference>
<reference evidence="9" key="1">
    <citation type="submission" date="2020-10" db="EMBL/GenBank/DDBJ databases">
        <title>Unveiling of a novel bifunctional photoreceptor, Dualchrome1, isolated from a cosmopolitan green alga.</title>
        <authorList>
            <person name="Suzuki S."/>
            <person name="Kawachi M."/>
        </authorList>
    </citation>
    <scope>NUCLEOTIDE SEQUENCE</scope>
    <source>
        <strain evidence="9">NIES 2893</strain>
    </source>
</reference>
<evidence type="ECO:0000313" key="10">
    <source>
        <dbReference type="Proteomes" id="UP000660262"/>
    </source>
</evidence>
<evidence type="ECO:0000259" key="8">
    <source>
        <dbReference type="PROSITE" id="PS50166"/>
    </source>
</evidence>
<dbReference type="InterPro" id="IPR011989">
    <property type="entry name" value="ARM-like"/>
</dbReference>
<evidence type="ECO:0000256" key="1">
    <source>
        <dbReference type="ARBA" id="ARBA00004123"/>
    </source>
</evidence>
<keyword evidence="4" id="KW-0509">mRNA transport</keyword>
<dbReference type="GO" id="GO:0031267">
    <property type="term" value="F:small GTPase binding"/>
    <property type="evidence" value="ECO:0007669"/>
    <property type="project" value="InterPro"/>
</dbReference>
<dbReference type="SUPFAM" id="SSF48371">
    <property type="entry name" value="ARM repeat"/>
    <property type="match status" value="1"/>
</dbReference>